<dbReference type="Pfam" id="PF07470">
    <property type="entry name" value="Glyco_hydro_88"/>
    <property type="match status" value="1"/>
</dbReference>
<evidence type="ECO:0000313" key="3">
    <source>
        <dbReference type="Proteomes" id="UP000806542"/>
    </source>
</evidence>
<accession>A0A9D5R899</accession>
<sequence length="352" mass="38915">MEQRKTIMEKITDRVIYGNDTSWNMDIERFDWGPGVGLYGIWKAWQATGKEEYLRFLEEWINRHLKEAYVQKTVNSTAPLLTVLTMWEQKGNEAWLRVCEEIAAFLLEKAPRTKDGGLEHTVTEAGAGFSQQMWADTLFMVCVFMARLGRVTGDLRYIAFSRRQLADHLRVLRDEETGLYFHAWDCAGQNHMSGVRWGRANAWILYSTALILSAIEGTEQEWRQFAQSAAAMRAVQRENGAFGTILNDPSSYDEISATAGIAAGMALGRACGVLGREYDLSIEKALQAVSAAVGENGEVGGVSGGTPVMPSAEEYRTIRIQPTLYGQGLAAAALAEAGRGKTENAPQSSAVR</sequence>
<dbReference type="SUPFAM" id="SSF48208">
    <property type="entry name" value="Six-hairpin glycosidases"/>
    <property type="match status" value="1"/>
</dbReference>
<dbReference type="GO" id="GO:0005975">
    <property type="term" value="P:carbohydrate metabolic process"/>
    <property type="evidence" value="ECO:0007669"/>
    <property type="project" value="InterPro"/>
</dbReference>
<keyword evidence="1 2" id="KW-0378">Hydrolase</keyword>
<dbReference type="InterPro" id="IPR010905">
    <property type="entry name" value="Glyco_hydro_88"/>
</dbReference>
<protein>
    <submittedName>
        <fullName evidence="2">Glycoside hydrolase family 88 protein</fullName>
    </submittedName>
</protein>
<comment type="caution">
    <text evidence="2">The sequence shown here is derived from an EMBL/GenBank/DDBJ whole genome shotgun (WGS) entry which is preliminary data.</text>
</comment>
<proteinExistence type="predicted"/>
<keyword evidence="3" id="KW-1185">Reference proteome</keyword>
<dbReference type="AlphaFoldDB" id="A0A9D5R899"/>
<evidence type="ECO:0000313" key="2">
    <source>
        <dbReference type="EMBL" id="MBE5040196.1"/>
    </source>
</evidence>
<dbReference type="GO" id="GO:0016787">
    <property type="term" value="F:hydrolase activity"/>
    <property type="evidence" value="ECO:0007669"/>
    <property type="project" value="UniProtKB-KW"/>
</dbReference>
<dbReference type="InterPro" id="IPR012341">
    <property type="entry name" value="6hp_glycosidase-like_sf"/>
</dbReference>
<dbReference type="PANTHER" id="PTHR33886:SF8">
    <property type="entry name" value="UNSATURATED RHAMNOGALACTURONAN HYDROLASE (EUROFUNG)"/>
    <property type="match status" value="1"/>
</dbReference>
<dbReference type="Proteomes" id="UP000806542">
    <property type="component" value="Unassembled WGS sequence"/>
</dbReference>
<dbReference type="InterPro" id="IPR052043">
    <property type="entry name" value="PolySaccharide_Degr_Enz"/>
</dbReference>
<evidence type="ECO:0000256" key="1">
    <source>
        <dbReference type="ARBA" id="ARBA00022801"/>
    </source>
</evidence>
<reference evidence="2" key="1">
    <citation type="submission" date="2020-10" db="EMBL/GenBank/DDBJ databases">
        <title>ChiBAC.</title>
        <authorList>
            <person name="Zenner C."/>
            <person name="Hitch T.C.A."/>
            <person name="Clavel T."/>
        </authorList>
    </citation>
    <scope>NUCLEOTIDE SEQUENCE</scope>
    <source>
        <strain evidence="2">DSM 107454</strain>
    </source>
</reference>
<dbReference type="InterPro" id="IPR008928">
    <property type="entry name" value="6-hairpin_glycosidase_sf"/>
</dbReference>
<dbReference type="Gene3D" id="1.50.10.10">
    <property type="match status" value="1"/>
</dbReference>
<dbReference type="RefSeq" id="WP_226392746.1">
    <property type="nucleotide sequence ID" value="NZ_JADCKB010000012.1"/>
</dbReference>
<organism evidence="2 3">
    <name type="scientific">Ructibacterium gallinarum</name>
    <dbReference type="NCBI Taxonomy" id="2779355"/>
    <lineage>
        <taxon>Bacteria</taxon>
        <taxon>Bacillati</taxon>
        <taxon>Bacillota</taxon>
        <taxon>Clostridia</taxon>
        <taxon>Eubacteriales</taxon>
        <taxon>Oscillospiraceae</taxon>
        <taxon>Ructibacterium</taxon>
    </lineage>
</organism>
<name>A0A9D5R899_9FIRM</name>
<gene>
    <name evidence="2" type="ORF">INF28_06950</name>
</gene>
<dbReference type="EMBL" id="JADCKB010000012">
    <property type="protein sequence ID" value="MBE5040196.1"/>
    <property type="molecule type" value="Genomic_DNA"/>
</dbReference>
<dbReference type="PANTHER" id="PTHR33886">
    <property type="entry name" value="UNSATURATED RHAMNOGALACTURONAN HYDROLASE (EUROFUNG)"/>
    <property type="match status" value="1"/>
</dbReference>